<dbReference type="RefSeq" id="WP_125975611.1">
    <property type="nucleotide sequence ID" value="NZ_CP034433.1"/>
</dbReference>
<dbReference type="EMBL" id="CP034433">
    <property type="protein sequence ID" value="AZN37717.1"/>
    <property type="molecule type" value="Genomic_DNA"/>
</dbReference>
<proteinExistence type="predicted"/>
<evidence type="ECO:0000313" key="3">
    <source>
        <dbReference type="Proteomes" id="UP000282438"/>
    </source>
</evidence>
<feature type="signal peptide" evidence="1">
    <location>
        <begin position="1"/>
        <end position="18"/>
    </location>
</feature>
<feature type="chain" id="PRO_5019150902" evidence="1">
    <location>
        <begin position="19"/>
        <end position="108"/>
    </location>
</feature>
<dbReference type="KEGG" id="iod:EJO50_15315"/>
<accession>A0A3S8ZW45</accession>
<evidence type="ECO:0000256" key="1">
    <source>
        <dbReference type="SAM" id="SignalP"/>
    </source>
</evidence>
<name>A0A3S8ZW45_9NEIS</name>
<keyword evidence="3" id="KW-1185">Reference proteome</keyword>
<dbReference type="OrthoDB" id="8590207at2"/>
<dbReference type="Proteomes" id="UP000282438">
    <property type="component" value="Chromosome"/>
</dbReference>
<reference evidence="2 3" key="1">
    <citation type="submission" date="2018-12" db="EMBL/GenBank/DDBJ databases">
        <title>Complete genome sequence of Iodobacter sp. H11R3.</title>
        <authorList>
            <person name="Bae J.-W."/>
        </authorList>
    </citation>
    <scope>NUCLEOTIDE SEQUENCE [LARGE SCALE GENOMIC DNA]</scope>
    <source>
        <strain evidence="2 3">H11R3</strain>
    </source>
</reference>
<keyword evidence="1" id="KW-0732">Signal</keyword>
<organism evidence="2 3">
    <name type="scientific">Iodobacter ciconiae</name>
    <dbReference type="NCBI Taxonomy" id="2496266"/>
    <lineage>
        <taxon>Bacteria</taxon>
        <taxon>Pseudomonadati</taxon>
        <taxon>Pseudomonadota</taxon>
        <taxon>Betaproteobacteria</taxon>
        <taxon>Neisseriales</taxon>
        <taxon>Chitinibacteraceae</taxon>
        <taxon>Iodobacter</taxon>
    </lineage>
</organism>
<dbReference type="AlphaFoldDB" id="A0A3S8ZW45"/>
<sequence>MPKLLFWLALAISSHSYAARILPNQGQLGSLEAAALPEIKINGKLYRTAPGLRIYGINNALIMQNQTPQQAPIWYQIETTSGNIWRIWLLTDDETATLKARPKAILTE</sequence>
<evidence type="ECO:0000313" key="2">
    <source>
        <dbReference type="EMBL" id="AZN37717.1"/>
    </source>
</evidence>
<protein>
    <submittedName>
        <fullName evidence="2">Uncharacterized protein</fullName>
    </submittedName>
</protein>
<gene>
    <name evidence="2" type="ORF">EJO50_15315</name>
</gene>